<comment type="similarity">
    <text evidence="1">Belongs to the AfsR/DnrI/RedD regulatory family.</text>
</comment>
<feature type="non-terminal residue" evidence="9">
    <location>
        <position position="568"/>
    </location>
</feature>
<dbReference type="CDD" id="cd15831">
    <property type="entry name" value="BTAD"/>
    <property type="match status" value="1"/>
</dbReference>
<keyword evidence="4 6" id="KW-0238">DNA-binding</keyword>
<dbReference type="HOGENOM" id="CLU_480260_0_0_11"/>
<evidence type="ECO:0000256" key="7">
    <source>
        <dbReference type="SAM" id="MobiDB-lite"/>
    </source>
</evidence>
<dbReference type="eggNOG" id="COG3629">
    <property type="taxonomic scope" value="Bacteria"/>
</dbReference>
<dbReference type="STRING" id="467200.SSRG_03059"/>
<organism evidence="9 10">
    <name type="scientific">Streptomyces griseoflavus Tu4000</name>
    <dbReference type="NCBI Taxonomy" id="467200"/>
    <lineage>
        <taxon>Bacteria</taxon>
        <taxon>Bacillati</taxon>
        <taxon>Actinomycetota</taxon>
        <taxon>Actinomycetes</taxon>
        <taxon>Kitasatosporales</taxon>
        <taxon>Streptomycetaceae</taxon>
        <taxon>Streptomyces</taxon>
    </lineage>
</organism>
<dbReference type="InterPro" id="IPR005158">
    <property type="entry name" value="BTAD"/>
</dbReference>
<protein>
    <submittedName>
        <fullName evidence="9">Regulatory protein AfsR</fullName>
    </submittedName>
</protein>
<dbReference type="InterPro" id="IPR051677">
    <property type="entry name" value="AfsR-DnrI-RedD_regulator"/>
</dbReference>
<dbReference type="PANTHER" id="PTHR35807:SF1">
    <property type="entry name" value="TRANSCRIPTIONAL REGULATOR REDD"/>
    <property type="match status" value="1"/>
</dbReference>
<dbReference type="InterPro" id="IPR036388">
    <property type="entry name" value="WH-like_DNA-bd_sf"/>
</dbReference>
<dbReference type="SUPFAM" id="SSF48452">
    <property type="entry name" value="TPR-like"/>
    <property type="match status" value="1"/>
</dbReference>
<keyword evidence="2" id="KW-0902">Two-component regulatory system</keyword>
<dbReference type="InterPro" id="IPR027417">
    <property type="entry name" value="P-loop_NTPase"/>
</dbReference>
<name>D9XL59_9ACTN</name>
<dbReference type="PROSITE" id="PS51755">
    <property type="entry name" value="OMPR_PHOB"/>
    <property type="match status" value="1"/>
</dbReference>
<sequence>MRTRPAAVPGASARARETVLSGSCHCSSLTRVTPVPGRRRRSQWCHRNGHRSHGPPRTDPATGAHACTTGRNQTTVLSTGGTDETLVPLAHRVHRRRHRRVRRGPHRRGRHRGAGVRPARVRGRRSARRVRQAQAGQHLGPVSAVAAEDSLTLNLLGPIEAHRGGKPVDLGGAKPRTVLAALLLARSRVVPDTELTALLWGESPPVTCSAQIHTYASRVRRLLGPAVTVERRRPGYLLRLPDQGVGIDLLTFRQYAARGAAALTGGTPGTAARVLRQALGVWRGTALGGVCDPLADLERDRLEEERLTTLEQRLSADLELGRHAEVIPELMALIAAHPLREGLRGQLMTALYRSGRQADALAAYRAARATLAEELGLEPCAELQRLHQALLTGHPSLLPRTTATTATGAATGRSGPPPPAELPPAPADFTGREQQVARLTEALTGELPGPAVHTVTGMPGVGKTALALVAAHRVADHYPDGQIHLDLRGSGPDPLHPADALGTLLRLLGVPEGRTPGTLDERVRAYRTRIAGRRLLLVLDDAAGERQVRPLLPATGGSAALVTSRAGL</sequence>
<dbReference type="GO" id="GO:0000160">
    <property type="term" value="P:phosphorelay signal transduction system"/>
    <property type="evidence" value="ECO:0007669"/>
    <property type="project" value="UniProtKB-KW"/>
</dbReference>
<feature type="DNA-binding region" description="OmpR/PhoB-type" evidence="6">
    <location>
        <begin position="142"/>
        <end position="240"/>
    </location>
</feature>
<accession>D9XL59</accession>
<dbReference type="SUPFAM" id="SSF52540">
    <property type="entry name" value="P-loop containing nucleoside triphosphate hydrolases"/>
    <property type="match status" value="1"/>
</dbReference>
<evidence type="ECO:0000256" key="1">
    <source>
        <dbReference type="ARBA" id="ARBA00005820"/>
    </source>
</evidence>
<dbReference type="PRINTS" id="PR00364">
    <property type="entry name" value="DISEASERSIST"/>
</dbReference>
<dbReference type="SUPFAM" id="SSF46894">
    <property type="entry name" value="C-terminal effector domain of the bipartite response regulators"/>
    <property type="match status" value="1"/>
</dbReference>
<gene>
    <name evidence="9" type="ORF">SSRG_03059</name>
</gene>
<reference evidence="9" key="1">
    <citation type="submission" date="2009-02" db="EMBL/GenBank/DDBJ databases">
        <title>Annotation of Streptomyces griseoflavus strain Tu4000.</title>
        <authorList>
            <consortium name="The Broad Institute Genome Sequencing Platform"/>
            <consortium name="Broad Institute Microbial Sequencing Center"/>
            <person name="Fischbach M."/>
            <person name="Godfrey P."/>
            <person name="Ward D."/>
            <person name="Young S."/>
            <person name="Zeng Q."/>
            <person name="Koehrsen M."/>
            <person name="Alvarado L."/>
            <person name="Berlin A.M."/>
            <person name="Bochicchio J."/>
            <person name="Borenstein D."/>
            <person name="Chapman S.B."/>
            <person name="Chen Z."/>
            <person name="Engels R."/>
            <person name="Freedman E."/>
            <person name="Gellesch M."/>
            <person name="Goldberg J."/>
            <person name="Griggs A."/>
            <person name="Gujja S."/>
            <person name="Heilman E.R."/>
            <person name="Heiman D.I."/>
            <person name="Hepburn T.A."/>
            <person name="Howarth C."/>
            <person name="Jen D."/>
            <person name="Larson L."/>
            <person name="Lewis B."/>
            <person name="Mehta T."/>
            <person name="Park D."/>
            <person name="Pearson M."/>
            <person name="Richards J."/>
            <person name="Roberts A."/>
            <person name="Saif S."/>
            <person name="Shea T.D."/>
            <person name="Shenoy N."/>
            <person name="Sisk P."/>
            <person name="Stolte C."/>
            <person name="Sykes S.N."/>
            <person name="Thomson T."/>
            <person name="Walk T."/>
            <person name="White J."/>
            <person name="Yandava C."/>
            <person name="Straight P."/>
            <person name="Clardy J."/>
            <person name="Hung D."/>
            <person name="Kolter R."/>
            <person name="Mekalanos J."/>
            <person name="Walker S."/>
            <person name="Walsh C.T."/>
            <person name="Wieland-Brown L.C."/>
            <person name="Haas B."/>
            <person name="Nusbaum C."/>
            <person name="Birren B."/>
        </authorList>
    </citation>
    <scope>NUCLEOTIDE SEQUENCE [LARGE SCALE GENOMIC DNA]</scope>
    <source>
        <strain evidence="9">Tu4000</strain>
    </source>
</reference>
<dbReference type="InterPro" id="IPR016032">
    <property type="entry name" value="Sig_transdc_resp-reg_C-effctor"/>
</dbReference>
<dbReference type="Proteomes" id="UP000002968">
    <property type="component" value="Unassembled WGS sequence"/>
</dbReference>
<dbReference type="GO" id="GO:0006355">
    <property type="term" value="P:regulation of DNA-templated transcription"/>
    <property type="evidence" value="ECO:0007669"/>
    <property type="project" value="InterPro"/>
</dbReference>
<feature type="domain" description="OmpR/PhoB-type" evidence="8">
    <location>
        <begin position="142"/>
        <end position="240"/>
    </location>
</feature>
<dbReference type="Gene3D" id="1.25.40.10">
    <property type="entry name" value="Tetratricopeptide repeat domain"/>
    <property type="match status" value="1"/>
</dbReference>
<keyword evidence="3" id="KW-0805">Transcription regulation</keyword>
<evidence type="ECO:0000256" key="6">
    <source>
        <dbReference type="PROSITE-ProRule" id="PRU01091"/>
    </source>
</evidence>
<dbReference type="Gene3D" id="1.10.10.10">
    <property type="entry name" value="Winged helix-like DNA-binding domain superfamily/Winged helix DNA-binding domain"/>
    <property type="match status" value="1"/>
</dbReference>
<dbReference type="InterPro" id="IPR001867">
    <property type="entry name" value="OmpR/PhoB-type_DNA-bd"/>
</dbReference>
<evidence type="ECO:0000313" key="9">
    <source>
        <dbReference type="EMBL" id="EFL40255.1"/>
    </source>
</evidence>
<dbReference type="Gene3D" id="3.40.50.300">
    <property type="entry name" value="P-loop containing nucleotide triphosphate hydrolases"/>
    <property type="match status" value="1"/>
</dbReference>
<dbReference type="InterPro" id="IPR011990">
    <property type="entry name" value="TPR-like_helical_dom_sf"/>
</dbReference>
<dbReference type="AlphaFoldDB" id="D9XL59"/>
<feature type="region of interest" description="Disordered" evidence="7">
    <location>
        <begin position="406"/>
        <end position="428"/>
    </location>
</feature>
<evidence type="ECO:0000259" key="8">
    <source>
        <dbReference type="PROSITE" id="PS51755"/>
    </source>
</evidence>
<proteinExistence type="inferred from homology"/>
<dbReference type="EMBL" id="GG657758">
    <property type="protein sequence ID" value="EFL40255.1"/>
    <property type="molecule type" value="Genomic_DNA"/>
</dbReference>
<dbReference type="PANTHER" id="PTHR35807">
    <property type="entry name" value="TRANSCRIPTIONAL REGULATOR REDD-RELATED"/>
    <property type="match status" value="1"/>
</dbReference>
<evidence type="ECO:0000256" key="3">
    <source>
        <dbReference type="ARBA" id="ARBA00023015"/>
    </source>
</evidence>
<dbReference type="SMART" id="SM00862">
    <property type="entry name" value="Trans_reg_C"/>
    <property type="match status" value="1"/>
</dbReference>
<evidence type="ECO:0000313" key="10">
    <source>
        <dbReference type="Proteomes" id="UP000002968"/>
    </source>
</evidence>
<evidence type="ECO:0000256" key="4">
    <source>
        <dbReference type="ARBA" id="ARBA00023125"/>
    </source>
</evidence>
<feature type="compositionally biased region" description="Pro residues" evidence="7">
    <location>
        <begin position="415"/>
        <end position="426"/>
    </location>
</feature>
<evidence type="ECO:0000256" key="5">
    <source>
        <dbReference type="ARBA" id="ARBA00023163"/>
    </source>
</evidence>
<dbReference type="GO" id="GO:0003677">
    <property type="term" value="F:DNA binding"/>
    <property type="evidence" value="ECO:0007669"/>
    <property type="project" value="UniProtKB-UniRule"/>
</dbReference>
<dbReference type="Pfam" id="PF03704">
    <property type="entry name" value="BTAD"/>
    <property type="match status" value="1"/>
</dbReference>
<feature type="compositionally biased region" description="Basic residues" evidence="7">
    <location>
        <begin position="40"/>
        <end position="54"/>
    </location>
</feature>
<feature type="region of interest" description="Disordered" evidence="7">
    <location>
        <begin position="40"/>
        <end position="80"/>
    </location>
</feature>
<feature type="region of interest" description="Disordered" evidence="7">
    <location>
        <begin position="93"/>
        <end position="126"/>
    </location>
</feature>
<evidence type="ECO:0000256" key="2">
    <source>
        <dbReference type="ARBA" id="ARBA00023012"/>
    </source>
</evidence>
<keyword evidence="5" id="KW-0804">Transcription</keyword>
<feature type="compositionally biased region" description="Polar residues" evidence="7">
    <location>
        <begin position="69"/>
        <end position="80"/>
    </location>
</feature>
<keyword evidence="10" id="KW-1185">Reference proteome</keyword>
<dbReference type="SMART" id="SM01043">
    <property type="entry name" value="BTAD"/>
    <property type="match status" value="1"/>
</dbReference>